<name>A0ABR6SZV1_9LIST</name>
<dbReference type="EMBL" id="JAASUB010000018">
    <property type="protein sequence ID" value="MBC1510908.1"/>
    <property type="molecule type" value="Genomic_DNA"/>
</dbReference>
<keyword evidence="3" id="KW-1185">Reference proteome</keyword>
<sequence length="273" mass="31379">MLLTKKAQYYLDKGKTKEAIRLLEDVWEQELDQTNVSNVFPATVLLSDVLYQQGERFPEIYQHLIASLANIKDKNLPIDAFYFEQEQAKQILKELEDFFSETGRFFKEESLKGLWMKTSANDYIDVYPTSQRVVEMERELGYKLPESYIYLMRHTQNGGYVHRDSIATKQSTSWAEDCAAITGIMGIGSHASNSLNGHFNTDFWVSEWGYPPIGLAIADCPSAGHDMVFLDYRKCGKQGEPEVVHIDQEAGYKITWLAKDFESFIDGLYVEEF</sequence>
<dbReference type="Proteomes" id="UP000587800">
    <property type="component" value="Unassembled WGS sequence"/>
</dbReference>
<reference evidence="2 3" key="1">
    <citation type="submission" date="2020-03" db="EMBL/GenBank/DDBJ databases">
        <title>Soil Listeria distribution.</title>
        <authorList>
            <person name="Liao J."/>
            <person name="Wiedmann M."/>
        </authorList>
    </citation>
    <scope>NUCLEOTIDE SEQUENCE [LARGE SCALE GENOMIC DNA]</scope>
    <source>
        <strain evidence="2 3">FSL L7-1515</strain>
    </source>
</reference>
<accession>A0ABR6SZV1</accession>
<evidence type="ECO:0000313" key="2">
    <source>
        <dbReference type="EMBL" id="MBC1510908.1"/>
    </source>
</evidence>
<evidence type="ECO:0000259" key="1">
    <source>
        <dbReference type="SMART" id="SM00860"/>
    </source>
</evidence>
<proteinExistence type="predicted"/>
<gene>
    <name evidence="2" type="ORF">HCJ59_13540</name>
</gene>
<evidence type="ECO:0000313" key="3">
    <source>
        <dbReference type="Proteomes" id="UP000587800"/>
    </source>
</evidence>
<dbReference type="SUPFAM" id="SSF160631">
    <property type="entry name" value="SMI1/KNR4-like"/>
    <property type="match status" value="1"/>
</dbReference>
<protein>
    <submittedName>
        <fullName evidence="2">SMI1/KNR4 family protein</fullName>
    </submittedName>
</protein>
<dbReference type="RefSeq" id="WP_185348043.1">
    <property type="nucleotide sequence ID" value="NZ_JAASTU010000019.1"/>
</dbReference>
<dbReference type="Gene3D" id="3.40.1580.10">
    <property type="entry name" value="SMI1/KNR4-like"/>
    <property type="match status" value="1"/>
</dbReference>
<dbReference type="Pfam" id="PF14568">
    <property type="entry name" value="SUKH_6"/>
    <property type="match status" value="1"/>
</dbReference>
<dbReference type="InterPro" id="IPR018958">
    <property type="entry name" value="Knr4/Smi1-like_dom"/>
</dbReference>
<dbReference type="InterPro" id="IPR037883">
    <property type="entry name" value="Knr4/Smi1-like_sf"/>
</dbReference>
<feature type="domain" description="Knr4/Smi1-like" evidence="1">
    <location>
        <begin position="128"/>
        <end position="267"/>
    </location>
</feature>
<organism evidence="2 3">
    <name type="scientific">Listeria immobilis</name>
    <dbReference type="NCBI Taxonomy" id="2713502"/>
    <lineage>
        <taxon>Bacteria</taxon>
        <taxon>Bacillati</taxon>
        <taxon>Bacillota</taxon>
        <taxon>Bacilli</taxon>
        <taxon>Bacillales</taxon>
        <taxon>Listeriaceae</taxon>
        <taxon>Listeria</taxon>
    </lineage>
</organism>
<dbReference type="SMART" id="SM00860">
    <property type="entry name" value="SMI1_KNR4"/>
    <property type="match status" value="1"/>
</dbReference>
<comment type="caution">
    <text evidence="2">The sequence shown here is derived from an EMBL/GenBank/DDBJ whole genome shotgun (WGS) entry which is preliminary data.</text>
</comment>